<keyword evidence="7" id="KW-1185">Reference proteome</keyword>
<dbReference type="OrthoDB" id="9983560at2759"/>
<dbReference type="InterPro" id="IPR016169">
    <property type="entry name" value="FAD-bd_PCMH_sub2"/>
</dbReference>
<evidence type="ECO:0000256" key="3">
    <source>
        <dbReference type="ARBA" id="ARBA00022630"/>
    </source>
</evidence>
<dbReference type="GO" id="GO:0016491">
    <property type="term" value="F:oxidoreductase activity"/>
    <property type="evidence" value="ECO:0007669"/>
    <property type="project" value="UniProtKB-KW"/>
</dbReference>
<evidence type="ECO:0008006" key="8">
    <source>
        <dbReference type="Google" id="ProtNLM"/>
    </source>
</evidence>
<sequence length="397" mass="42592">MHEPDARQDGNCLPLVTTIIYPTTARRYLSASDCERKMLKITIRFLLSTFNLFFIVSAFQPSPDVCSDLCFAAQTCLKNLSSTFDNSIEYVLKQNPLPADLDLIKSDYLNSVAETVKQIGIATDPSSEFRKEFIQLCSEGDSTTLSTRQNGGVLGSAGGVTTSVGRTAGYAENVAAMHRLVEKFFCELGFFGIILAGLYGLVGYPIRGIALTAIYVLEPLGITLLSDENFEQPALFDMYSFCRDKGVMAVTESGHSVGAAGGDIQGGGHSILSGLSGIASDNALEFSVVVADNPDLFWALCGGGGFTWGVVTSVTVRAFPDIPMVSFNFSGYADFASDSYWEAVQNLHALLPAFNEAGGSMFYFLIPDATESGKQVSTLSGFGGFANHPSEAKVNKR</sequence>
<evidence type="ECO:0000256" key="5">
    <source>
        <dbReference type="ARBA" id="ARBA00023002"/>
    </source>
</evidence>
<proteinExistence type="inferred from homology"/>
<dbReference type="Gene3D" id="3.30.465.10">
    <property type="match status" value="1"/>
</dbReference>
<dbReference type="GO" id="GO:0050660">
    <property type="term" value="F:flavin adenine dinucleotide binding"/>
    <property type="evidence" value="ECO:0007669"/>
    <property type="project" value="InterPro"/>
</dbReference>
<keyword evidence="3" id="KW-0285">Flavoprotein</keyword>
<reference evidence="6" key="2">
    <citation type="journal article" date="2023" name="IMA Fungus">
        <title>Comparative genomic study of the Penicillium genus elucidates a diverse pangenome and 15 lateral gene transfer events.</title>
        <authorList>
            <person name="Petersen C."/>
            <person name="Sorensen T."/>
            <person name="Nielsen M.R."/>
            <person name="Sondergaard T.E."/>
            <person name="Sorensen J.L."/>
            <person name="Fitzpatrick D.A."/>
            <person name="Frisvad J.C."/>
            <person name="Nielsen K.L."/>
        </authorList>
    </citation>
    <scope>NUCLEOTIDE SEQUENCE</scope>
    <source>
        <strain evidence="6">IBT 21917</strain>
    </source>
</reference>
<evidence type="ECO:0000313" key="7">
    <source>
        <dbReference type="Proteomes" id="UP001146351"/>
    </source>
</evidence>
<gene>
    <name evidence="6" type="ORF">N7492_003997</name>
</gene>
<protein>
    <recommendedName>
        <fullName evidence="8">FAD-binding PCMH-type domain-containing protein</fullName>
    </recommendedName>
</protein>
<dbReference type="PANTHER" id="PTHR42973">
    <property type="entry name" value="BINDING OXIDOREDUCTASE, PUTATIVE (AFU_ORTHOLOGUE AFUA_1G17690)-RELATED"/>
    <property type="match status" value="1"/>
</dbReference>
<evidence type="ECO:0000313" key="6">
    <source>
        <dbReference type="EMBL" id="KAJ5180787.1"/>
    </source>
</evidence>
<evidence type="ECO:0000256" key="1">
    <source>
        <dbReference type="ARBA" id="ARBA00001974"/>
    </source>
</evidence>
<dbReference type="SUPFAM" id="SSF56176">
    <property type="entry name" value="FAD-binding/transporter-associated domain-like"/>
    <property type="match status" value="1"/>
</dbReference>
<dbReference type="InterPro" id="IPR036318">
    <property type="entry name" value="FAD-bd_PCMH-like_sf"/>
</dbReference>
<dbReference type="InterPro" id="IPR050416">
    <property type="entry name" value="FAD-linked_Oxidoreductase"/>
</dbReference>
<comment type="cofactor">
    <cofactor evidence="1">
        <name>FAD</name>
        <dbReference type="ChEBI" id="CHEBI:57692"/>
    </cofactor>
</comment>
<keyword evidence="4" id="KW-0274">FAD</keyword>
<comment type="caution">
    <text evidence="6">The sequence shown here is derived from an EMBL/GenBank/DDBJ whole genome shotgun (WGS) entry which is preliminary data.</text>
</comment>
<dbReference type="PANTHER" id="PTHR42973:SF39">
    <property type="entry name" value="FAD-BINDING PCMH-TYPE DOMAIN-CONTAINING PROTEIN"/>
    <property type="match status" value="1"/>
</dbReference>
<dbReference type="Proteomes" id="UP001146351">
    <property type="component" value="Unassembled WGS sequence"/>
</dbReference>
<evidence type="ECO:0000256" key="4">
    <source>
        <dbReference type="ARBA" id="ARBA00022827"/>
    </source>
</evidence>
<dbReference type="EMBL" id="JAPQKO010000002">
    <property type="protein sequence ID" value="KAJ5180787.1"/>
    <property type="molecule type" value="Genomic_DNA"/>
</dbReference>
<evidence type="ECO:0000256" key="2">
    <source>
        <dbReference type="ARBA" id="ARBA00005466"/>
    </source>
</evidence>
<dbReference type="AlphaFoldDB" id="A0A9W9LXZ0"/>
<accession>A0A9W9LXZ0</accession>
<organism evidence="6 7">
    <name type="scientific">Penicillium capsulatum</name>
    <dbReference type="NCBI Taxonomy" id="69766"/>
    <lineage>
        <taxon>Eukaryota</taxon>
        <taxon>Fungi</taxon>
        <taxon>Dikarya</taxon>
        <taxon>Ascomycota</taxon>
        <taxon>Pezizomycotina</taxon>
        <taxon>Eurotiomycetes</taxon>
        <taxon>Eurotiomycetidae</taxon>
        <taxon>Eurotiales</taxon>
        <taxon>Aspergillaceae</taxon>
        <taxon>Penicillium</taxon>
    </lineage>
</organism>
<reference evidence="6" key="1">
    <citation type="submission" date="2022-11" db="EMBL/GenBank/DDBJ databases">
        <authorList>
            <person name="Petersen C."/>
        </authorList>
    </citation>
    <scope>NUCLEOTIDE SEQUENCE</scope>
    <source>
        <strain evidence="6">IBT 21917</strain>
    </source>
</reference>
<keyword evidence="5" id="KW-0560">Oxidoreductase</keyword>
<comment type="similarity">
    <text evidence="2">Belongs to the oxygen-dependent FAD-linked oxidoreductase family.</text>
</comment>
<name>A0A9W9LXZ0_9EURO</name>